<dbReference type="AlphaFoldDB" id="A0A2G8RF76"/>
<proteinExistence type="predicted"/>
<reference evidence="1 2" key="1">
    <citation type="submission" date="2013-09" db="EMBL/GenBank/DDBJ databases">
        <title>Genome sequencing of Phaeobacter antarcticus sp. nov. SM1211.</title>
        <authorList>
            <person name="Zhang X.-Y."/>
            <person name="Liu C."/>
            <person name="Chen X.-L."/>
            <person name="Xie B.-B."/>
            <person name="Qin Q.-L."/>
            <person name="Rong J.-C."/>
            <person name="Zhang Y.-Z."/>
        </authorList>
    </citation>
    <scope>NUCLEOTIDE SEQUENCE [LARGE SCALE GENOMIC DNA]</scope>
    <source>
        <strain evidence="1 2">SM1211</strain>
    </source>
</reference>
<protein>
    <submittedName>
        <fullName evidence="1">Uncharacterized protein</fullName>
    </submittedName>
</protein>
<dbReference type="EMBL" id="AWWI01000066">
    <property type="protein sequence ID" value="PIL20189.1"/>
    <property type="molecule type" value="Genomic_DNA"/>
</dbReference>
<dbReference type="RefSeq" id="WP_099910962.1">
    <property type="nucleotide sequence ID" value="NZ_AWWI01000066.1"/>
</dbReference>
<accession>A0A2G8RF76</accession>
<keyword evidence="2" id="KW-1185">Reference proteome</keyword>
<gene>
    <name evidence="1" type="ORF">P775_11005</name>
</gene>
<dbReference type="Proteomes" id="UP000231259">
    <property type="component" value="Unassembled WGS sequence"/>
</dbReference>
<evidence type="ECO:0000313" key="2">
    <source>
        <dbReference type="Proteomes" id="UP000231259"/>
    </source>
</evidence>
<name>A0A2G8RF76_9RHOB</name>
<dbReference type="OrthoDB" id="6883130at2"/>
<organism evidence="1 2">
    <name type="scientific">Puniceibacterium antarcticum</name>
    <dbReference type="NCBI Taxonomy" id="1206336"/>
    <lineage>
        <taxon>Bacteria</taxon>
        <taxon>Pseudomonadati</taxon>
        <taxon>Pseudomonadota</taxon>
        <taxon>Alphaproteobacteria</taxon>
        <taxon>Rhodobacterales</taxon>
        <taxon>Paracoccaceae</taxon>
        <taxon>Puniceibacterium</taxon>
    </lineage>
</organism>
<evidence type="ECO:0000313" key="1">
    <source>
        <dbReference type="EMBL" id="PIL20189.1"/>
    </source>
</evidence>
<comment type="caution">
    <text evidence="1">The sequence shown here is derived from an EMBL/GenBank/DDBJ whole genome shotgun (WGS) entry which is preliminary data.</text>
</comment>
<sequence length="252" mass="26248">MTTFIKHTRANGLATARKINPPVTDGLVGVFIFGGTLAQSVRNLATGVTDASVIGSPAIGESYLDLTGNSTAYIQTAIAHSEDLTWISACRPLTDTTAALISNYWSNSQSYGGQTIGGNLILSENTVADGLVSAQFTQAFDAAGTSTAAQANTGAPGFAIGADYIISGRVDQIDRTRSVTNITTGASGTNKPALNPADLGGPIRIGSAYNSQFAGQARHYAAILYDRKISDEQLTLMNDWLAIILDARGISV</sequence>